<keyword evidence="2" id="KW-0945">Host-virus interaction</keyword>
<evidence type="ECO:0000256" key="3">
    <source>
        <dbReference type="ARBA" id="ARBA00022729"/>
    </source>
</evidence>
<dbReference type="Pfam" id="PF01657">
    <property type="entry name" value="Stress-antifung"/>
    <property type="match status" value="1"/>
</dbReference>
<dbReference type="Proteomes" id="UP000222542">
    <property type="component" value="Unassembled WGS sequence"/>
</dbReference>
<dbReference type="PANTHER" id="PTHR32080:SF27">
    <property type="entry name" value="OS01G0548750 PROTEIN"/>
    <property type="match status" value="1"/>
</dbReference>
<dbReference type="EMBL" id="AYRZ02000011">
    <property type="protein sequence ID" value="PHT69163.1"/>
    <property type="molecule type" value="Genomic_DNA"/>
</dbReference>
<evidence type="ECO:0000256" key="5">
    <source>
        <dbReference type="ARBA" id="ARBA00022949"/>
    </source>
</evidence>
<dbReference type="GO" id="GO:0009506">
    <property type="term" value="C:plasmodesma"/>
    <property type="evidence" value="ECO:0000318"/>
    <property type="project" value="GO_Central"/>
</dbReference>
<dbReference type="CDD" id="cd23509">
    <property type="entry name" value="Gnk2-like"/>
    <property type="match status" value="1"/>
</dbReference>
<evidence type="ECO:0000256" key="8">
    <source>
        <dbReference type="ARBA" id="ARBA00038393"/>
    </source>
</evidence>
<evidence type="ECO:0000313" key="11">
    <source>
        <dbReference type="Proteomes" id="UP000222542"/>
    </source>
</evidence>
<dbReference type="PROSITE" id="PS51473">
    <property type="entry name" value="GNK2"/>
    <property type="match status" value="1"/>
</dbReference>
<gene>
    <name evidence="10" type="ORF">T459_28650</name>
</gene>
<dbReference type="PANTHER" id="PTHR32080">
    <property type="entry name" value="ANTIFUNGAL PROTEIN GINKBILOBIN-2-LIKE"/>
    <property type="match status" value="1"/>
</dbReference>
<evidence type="ECO:0000256" key="7">
    <source>
        <dbReference type="ARBA" id="ARBA00024184"/>
    </source>
</evidence>
<feature type="domain" description="Gnk2-homologous" evidence="9">
    <location>
        <begin position="271"/>
        <end position="372"/>
    </location>
</feature>
<dbReference type="Gramene" id="PHT69163">
    <property type="protein sequence ID" value="PHT69163"/>
    <property type="gene ID" value="T459_28650"/>
</dbReference>
<evidence type="ECO:0000256" key="2">
    <source>
        <dbReference type="ARBA" id="ARBA00022581"/>
    </source>
</evidence>
<evidence type="ECO:0000256" key="6">
    <source>
        <dbReference type="ARBA" id="ARBA00023157"/>
    </source>
</evidence>
<dbReference type="InterPro" id="IPR002902">
    <property type="entry name" value="GNK2"/>
</dbReference>
<dbReference type="GO" id="GO:0005886">
    <property type="term" value="C:plasma membrane"/>
    <property type="evidence" value="ECO:0007669"/>
    <property type="project" value="UniProtKB-SubCell"/>
</dbReference>
<comment type="similarity">
    <text evidence="8">Belongs to the cysteine-rich repeat secretory protein family. Plasmodesmata-located proteins (PDLD) subfamily.</text>
</comment>
<reference evidence="10 11" key="1">
    <citation type="journal article" date="2014" name="Nat. Genet.">
        <title>Genome sequence of the hot pepper provides insights into the evolution of pungency in Capsicum species.</title>
        <authorList>
            <person name="Kim S."/>
            <person name="Park M."/>
            <person name="Yeom S.I."/>
            <person name="Kim Y.M."/>
            <person name="Lee J.M."/>
            <person name="Lee H.A."/>
            <person name="Seo E."/>
            <person name="Choi J."/>
            <person name="Cheong K."/>
            <person name="Kim K.T."/>
            <person name="Jung K."/>
            <person name="Lee G.W."/>
            <person name="Oh S.K."/>
            <person name="Bae C."/>
            <person name="Kim S.B."/>
            <person name="Lee H.Y."/>
            <person name="Kim S.Y."/>
            <person name="Kim M.S."/>
            <person name="Kang B.C."/>
            <person name="Jo Y.D."/>
            <person name="Yang H.B."/>
            <person name="Jeong H.J."/>
            <person name="Kang W.H."/>
            <person name="Kwon J.K."/>
            <person name="Shin C."/>
            <person name="Lim J.Y."/>
            <person name="Park J.H."/>
            <person name="Huh J.H."/>
            <person name="Kim J.S."/>
            <person name="Kim B.D."/>
            <person name="Cohen O."/>
            <person name="Paran I."/>
            <person name="Suh M.C."/>
            <person name="Lee S.B."/>
            <person name="Kim Y.K."/>
            <person name="Shin Y."/>
            <person name="Noh S.J."/>
            <person name="Park J."/>
            <person name="Seo Y.S."/>
            <person name="Kwon S.Y."/>
            <person name="Kim H.A."/>
            <person name="Park J.M."/>
            <person name="Kim H.J."/>
            <person name="Choi S.B."/>
            <person name="Bosland P.W."/>
            <person name="Reeves G."/>
            <person name="Jo S.H."/>
            <person name="Lee B.W."/>
            <person name="Cho H.T."/>
            <person name="Choi H.S."/>
            <person name="Lee M.S."/>
            <person name="Yu Y."/>
            <person name="Do Choi Y."/>
            <person name="Park B.S."/>
            <person name="van Deynze A."/>
            <person name="Ashrafi H."/>
            <person name="Hill T."/>
            <person name="Kim W.T."/>
            <person name="Pai H.S."/>
            <person name="Ahn H.K."/>
            <person name="Yeam I."/>
            <person name="Giovannoni J.J."/>
            <person name="Rose J.K."/>
            <person name="Sorensen I."/>
            <person name="Lee S.J."/>
            <person name="Kim R.W."/>
            <person name="Choi I.Y."/>
            <person name="Choi B.S."/>
            <person name="Lim J.S."/>
            <person name="Lee Y.H."/>
            <person name="Choi D."/>
        </authorList>
    </citation>
    <scope>NUCLEOTIDE SEQUENCE [LARGE SCALE GENOMIC DNA]</scope>
    <source>
        <strain evidence="11">cv. CM334</strain>
    </source>
</reference>
<evidence type="ECO:0000259" key="9">
    <source>
        <dbReference type="PROSITE" id="PS51473"/>
    </source>
</evidence>
<protein>
    <recommendedName>
        <fullName evidence="9">Gnk2-homologous domain-containing protein</fullName>
    </recommendedName>
</protein>
<keyword evidence="3" id="KW-0732">Signal</keyword>
<accession>A0A2G2YHC5</accession>
<keyword evidence="4" id="KW-0677">Repeat</keyword>
<keyword evidence="6" id="KW-1015">Disulfide bond</keyword>
<evidence type="ECO:0000256" key="4">
    <source>
        <dbReference type="ARBA" id="ARBA00022737"/>
    </source>
</evidence>
<comment type="caution">
    <text evidence="10">The sequence shown here is derived from an EMBL/GenBank/DDBJ whole genome shotgun (WGS) entry which is preliminary data.</text>
</comment>
<proteinExistence type="inferred from homology"/>
<comment type="subcellular location">
    <subcellularLocation>
        <location evidence="7">Cell junction</location>
        <location evidence="7">Plasmodesma</location>
    </subcellularLocation>
    <subcellularLocation>
        <location evidence="1">Cell membrane</location>
        <topology evidence="1">Single-pass type I membrane protein</topology>
    </subcellularLocation>
</comment>
<organism evidence="10 11">
    <name type="scientific">Capsicum annuum</name>
    <name type="common">Capsicum pepper</name>
    <dbReference type="NCBI Taxonomy" id="4072"/>
    <lineage>
        <taxon>Eukaryota</taxon>
        <taxon>Viridiplantae</taxon>
        <taxon>Streptophyta</taxon>
        <taxon>Embryophyta</taxon>
        <taxon>Tracheophyta</taxon>
        <taxon>Spermatophyta</taxon>
        <taxon>Magnoliopsida</taxon>
        <taxon>eudicotyledons</taxon>
        <taxon>Gunneridae</taxon>
        <taxon>Pentapetalae</taxon>
        <taxon>asterids</taxon>
        <taxon>lamiids</taxon>
        <taxon>Solanales</taxon>
        <taxon>Solanaceae</taxon>
        <taxon>Solanoideae</taxon>
        <taxon>Capsiceae</taxon>
        <taxon>Capsicum</taxon>
    </lineage>
</organism>
<keyword evidence="5" id="KW-0965">Cell junction</keyword>
<sequence>MLDSMKYQVYKRKSMYRCGGFPLAFQCWFYECCPYANDKLVVRVGDSVPRVLYWSVTIRPNYRKVKFTFSDRNCEQVVLTNIEPTCIEKNIFQLPVFKPVPQKEHVAFKKYDGDHIDVVARDHLSDNVVDEIGKETVGVGDRIDTNAGDRPTTVVPDSEISKYTQPDKIGEHSVIEKAVGKIDTDFGSTSVVLVATEVLVGVGSFLGKRKDVAVIKEDSEIVEYILGYVMRCNVSCSSSKMEIPSSSILCSLFVIILVLLLPNTSVAKPRSQTVKITCGTQLELNTMTSVPNFIEVRETISQQMRTRGYGFAITGTGPDSNYGLAQCYGDLSLLDCSLYCAEARMILPQCFPYNGGRIYLDGCFMRKENYTFYDQDLGLEDKHVCGNRITKSTLFPQKLGELFSKQLQMHRVIMDPRVLKC</sequence>
<dbReference type="Gene3D" id="3.30.430.20">
    <property type="entry name" value="Gnk2 domain, C-X8-C-X2-C motif"/>
    <property type="match status" value="1"/>
</dbReference>
<dbReference type="InterPro" id="IPR038408">
    <property type="entry name" value="GNK2_sf"/>
</dbReference>
<name>A0A2G2YHC5_CAPAN</name>
<reference evidence="10 11" key="2">
    <citation type="journal article" date="2017" name="Genome Biol.">
        <title>New reference genome sequences of hot pepper reveal the massive evolution of plant disease-resistance genes by retroduplication.</title>
        <authorList>
            <person name="Kim S."/>
            <person name="Park J."/>
            <person name="Yeom S.I."/>
            <person name="Kim Y.M."/>
            <person name="Seo E."/>
            <person name="Kim K.T."/>
            <person name="Kim M.S."/>
            <person name="Lee J.M."/>
            <person name="Cheong K."/>
            <person name="Shin H.S."/>
            <person name="Kim S.B."/>
            <person name="Han K."/>
            <person name="Lee J."/>
            <person name="Park M."/>
            <person name="Lee H.A."/>
            <person name="Lee H.Y."/>
            <person name="Lee Y."/>
            <person name="Oh S."/>
            <person name="Lee J.H."/>
            <person name="Choi E."/>
            <person name="Choi E."/>
            <person name="Lee S.E."/>
            <person name="Jeon J."/>
            <person name="Kim H."/>
            <person name="Choi G."/>
            <person name="Song H."/>
            <person name="Lee J."/>
            <person name="Lee S.C."/>
            <person name="Kwon J.K."/>
            <person name="Lee H.Y."/>
            <person name="Koo N."/>
            <person name="Hong Y."/>
            <person name="Kim R.W."/>
            <person name="Kang W.H."/>
            <person name="Huh J.H."/>
            <person name="Kang B.C."/>
            <person name="Yang T.J."/>
            <person name="Lee Y.H."/>
            <person name="Bennetzen J.L."/>
            <person name="Choi D."/>
        </authorList>
    </citation>
    <scope>NUCLEOTIDE SEQUENCE [LARGE SCALE GENOMIC DNA]</scope>
    <source>
        <strain evidence="11">cv. CM334</strain>
    </source>
</reference>
<evidence type="ECO:0000313" key="10">
    <source>
        <dbReference type="EMBL" id="PHT69163.1"/>
    </source>
</evidence>
<dbReference type="InterPro" id="IPR051378">
    <property type="entry name" value="Cell2Cell_Antifungal"/>
</dbReference>
<keyword evidence="11" id="KW-1185">Reference proteome</keyword>
<dbReference type="STRING" id="4072.A0A2G2YHC5"/>
<dbReference type="AlphaFoldDB" id="A0A2G2YHC5"/>
<evidence type="ECO:0000256" key="1">
    <source>
        <dbReference type="ARBA" id="ARBA00004251"/>
    </source>
</evidence>